<keyword evidence="2" id="KW-1185">Reference proteome</keyword>
<sequence length="97" mass="10673">MRGGGGELGNRIALPSAVDLSLFWSHAISVIDLMTSIIPIVAQFEYLHSCAQAGFIYLQMASIELHVSAPSRCLPRDAYFIARQLRTPVEMLSPELL</sequence>
<reference evidence="1 2" key="1">
    <citation type="journal article" date="2024" name="Commun. Biol.">
        <title>Comparative genomic analysis of thermophilic fungi reveals convergent evolutionary adaptations and gene losses.</title>
        <authorList>
            <person name="Steindorff A.S."/>
            <person name="Aguilar-Pontes M.V."/>
            <person name="Robinson A.J."/>
            <person name="Andreopoulos B."/>
            <person name="LaButti K."/>
            <person name="Kuo A."/>
            <person name="Mondo S."/>
            <person name="Riley R."/>
            <person name="Otillar R."/>
            <person name="Haridas S."/>
            <person name="Lipzen A."/>
            <person name="Grimwood J."/>
            <person name="Schmutz J."/>
            <person name="Clum A."/>
            <person name="Reid I.D."/>
            <person name="Moisan M.C."/>
            <person name="Butler G."/>
            <person name="Nguyen T.T.M."/>
            <person name="Dewar K."/>
            <person name="Conant G."/>
            <person name="Drula E."/>
            <person name="Henrissat B."/>
            <person name="Hansel C."/>
            <person name="Singer S."/>
            <person name="Hutchinson M.I."/>
            <person name="de Vries R.P."/>
            <person name="Natvig D.O."/>
            <person name="Powell A.J."/>
            <person name="Tsang A."/>
            <person name="Grigoriev I.V."/>
        </authorList>
    </citation>
    <scope>NUCLEOTIDE SEQUENCE [LARGE SCALE GENOMIC DNA]</scope>
    <source>
        <strain evidence="1 2">ATCC 24622</strain>
    </source>
</reference>
<accession>A0ABR3V0V2</accession>
<evidence type="ECO:0000313" key="2">
    <source>
        <dbReference type="Proteomes" id="UP001586593"/>
    </source>
</evidence>
<name>A0ABR3V0V2_9PEZI</name>
<dbReference type="Proteomes" id="UP001586593">
    <property type="component" value="Unassembled WGS sequence"/>
</dbReference>
<proteinExistence type="predicted"/>
<dbReference type="EMBL" id="JAZHXJ010003169">
    <property type="protein sequence ID" value="KAL1835408.1"/>
    <property type="molecule type" value="Genomic_DNA"/>
</dbReference>
<gene>
    <name evidence="1" type="ORF">VTK73DRAFT_5679</name>
</gene>
<protein>
    <submittedName>
        <fullName evidence="1">Uncharacterized protein</fullName>
    </submittedName>
</protein>
<comment type="caution">
    <text evidence="1">The sequence shown here is derived from an EMBL/GenBank/DDBJ whole genome shotgun (WGS) entry which is preliminary data.</text>
</comment>
<organism evidence="1 2">
    <name type="scientific">Phialemonium thermophilum</name>
    <dbReference type="NCBI Taxonomy" id="223376"/>
    <lineage>
        <taxon>Eukaryota</taxon>
        <taxon>Fungi</taxon>
        <taxon>Dikarya</taxon>
        <taxon>Ascomycota</taxon>
        <taxon>Pezizomycotina</taxon>
        <taxon>Sordariomycetes</taxon>
        <taxon>Sordariomycetidae</taxon>
        <taxon>Cephalothecales</taxon>
        <taxon>Cephalothecaceae</taxon>
        <taxon>Phialemonium</taxon>
    </lineage>
</organism>
<evidence type="ECO:0000313" key="1">
    <source>
        <dbReference type="EMBL" id="KAL1835408.1"/>
    </source>
</evidence>